<feature type="chain" id="PRO_5029014948" evidence="6">
    <location>
        <begin position="27"/>
        <end position="447"/>
    </location>
</feature>
<comment type="caution">
    <text evidence="8">The sequence shown here is derived from an EMBL/GenBank/DDBJ whole genome shotgun (WGS) entry which is preliminary data.</text>
</comment>
<dbReference type="Gene3D" id="3.90.700.10">
    <property type="entry name" value="Succinate dehydrogenase/fumarate reductase flavoprotein, catalytic domain"/>
    <property type="match status" value="1"/>
</dbReference>
<keyword evidence="6" id="KW-0732">Signal</keyword>
<protein>
    <submittedName>
        <fullName evidence="8">FAD-dependent oxidoreductase</fullName>
    </submittedName>
</protein>
<feature type="compositionally biased region" description="Low complexity" evidence="5">
    <location>
        <begin position="31"/>
        <end position="56"/>
    </location>
</feature>
<evidence type="ECO:0000259" key="7">
    <source>
        <dbReference type="Pfam" id="PF00890"/>
    </source>
</evidence>
<feature type="region of interest" description="Disordered" evidence="5">
    <location>
        <begin position="31"/>
        <end position="59"/>
    </location>
</feature>
<dbReference type="PROSITE" id="PS51257">
    <property type="entry name" value="PROKAR_LIPOPROTEIN"/>
    <property type="match status" value="1"/>
</dbReference>
<dbReference type="GO" id="GO:0008202">
    <property type="term" value="P:steroid metabolic process"/>
    <property type="evidence" value="ECO:0007669"/>
    <property type="project" value="UniProtKB-ARBA"/>
</dbReference>
<feature type="domain" description="FAD-dependent oxidoreductase 2 FAD-binding" evidence="7">
    <location>
        <begin position="65"/>
        <end position="335"/>
    </location>
</feature>
<evidence type="ECO:0000313" key="8">
    <source>
        <dbReference type="EMBL" id="NBI34553.1"/>
    </source>
</evidence>
<dbReference type="Gene3D" id="3.50.50.60">
    <property type="entry name" value="FAD/NAD(P)-binding domain"/>
    <property type="match status" value="2"/>
</dbReference>
<evidence type="ECO:0000256" key="6">
    <source>
        <dbReference type="SAM" id="SignalP"/>
    </source>
</evidence>
<sequence>MEKLSRRSFLLGSALVGAGLGANVLAGCSSSPAAGSSQPASDNPAADAPAAKGAGSERTWDRETDVLVCGFGAAGAACAIEAATNGAEVLLVEKGSLPGGSMCRSGGGMAGAGTTMQKDAGIEDSADAFYDWIMLATDGLCPSDIARVYADNSAANLDWLDELCVKETGEHLFLSELTDDTARIGINRRGVPFASFGLTEDEVVPRSHWAVMKEGSTASNAGPELFYPLLLTVEGSDKIAVEYETALSSLITDEEGAVLGAVIKKGNAEETVRARNGVMLATGGFPNSEEMRKNFCFDTMGRISYMNPLCTGDGVKAAMAVGADLANTCQSYIMPDETSYTATFNEEWEDIFPMWLQAPDDPNKLVAEAPIIAETHGGVVIDTDSHVLNVWGQPIPNLYAAGCDVGSNIFGKSGNYPGCGSYVGFAICFGRIAGENLAGAVQPEGDK</sequence>
<comment type="cofactor">
    <cofactor evidence="1">
        <name>FAD</name>
        <dbReference type="ChEBI" id="CHEBI:57692"/>
    </cofactor>
</comment>
<feature type="signal peptide" evidence="6">
    <location>
        <begin position="1"/>
        <end position="26"/>
    </location>
</feature>
<keyword evidence="2" id="KW-0285">Flavoprotein</keyword>
<accession>A0A7C9KBF2</accession>
<keyword evidence="4" id="KW-0560">Oxidoreductase</keyword>
<evidence type="ECO:0000256" key="2">
    <source>
        <dbReference type="ARBA" id="ARBA00022630"/>
    </source>
</evidence>
<organism evidence="8">
    <name type="scientific">Muribaculaceae bacterium Z82</name>
    <dbReference type="NCBI Taxonomy" id="2304548"/>
    <lineage>
        <taxon>Bacteria</taxon>
        <taxon>Pseudomonadati</taxon>
        <taxon>Bacteroidota</taxon>
        <taxon>Bacteroidia</taxon>
        <taxon>Bacteroidales</taxon>
        <taxon>Muribaculaceae</taxon>
    </lineage>
</organism>
<dbReference type="EMBL" id="QWKH01000033">
    <property type="protein sequence ID" value="NBI34553.1"/>
    <property type="molecule type" value="Genomic_DNA"/>
</dbReference>
<dbReference type="GO" id="GO:0016491">
    <property type="term" value="F:oxidoreductase activity"/>
    <property type="evidence" value="ECO:0007669"/>
    <property type="project" value="UniProtKB-KW"/>
</dbReference>
<dbReference type="PRINTS" id="PR00411">
    <property type="entry name" value="PNDRDTASEI"/>
</dbReference>
<dbReference type="Pfam" id="PF00890">
    <property type="entry name" value="FAD_binding_2"/>
    <property type="match status" value="2"/>
</dbReference>
<dbReference type="InterPro" id="IPR003953">
    <property type="entry name" value="FAD-dep_OxRdtase_2_FAD-bd"/>
</dbReference>
<dbReference type="InterPro" id="IPR050315">
    <property type="entry name" value="FAD-oxidoreductase_2"/>
</dbReference>
<dbReference type="PANTHER" id="PTHR43400:SF10">
    <property type="entry name" value="3-OXOSTEROID 1-DEHYDROGENASE"/>
    <property type="match status" value="1"/>
</dbReference>
<dbReference type="InterPro" id="IPR036188">
    <property type="entry name" value="FAD/NAD-bd_sf"/>
</dbReference>
<dbReference type="PANTHER" id="PTHR43400">
    <property type="entry name" value="FUMARATE REDUCTASE"/>
    <property type="match status" value="1"/>
</dbReference>
<name>A0A7C9KBF2_9BACT</name>
<dbReference type="PROSITE" id="PS51318">
    <property type="entry name" value="TAT"/>
    <property type="match status" value="1"/>
</dbReference>
<gene>
    <name evidence="8" type="ORF">D1639_05815</name>
</gene>
<evidence type="ECO:0000256" key="5">
    <source>
        <dbReference type="SAM" id="MobiDB-lite"/>
    </source>
</evidence>
<keyword evidence="3" id="KW-0274">FAD</keyword>
<evidence type="ECO:0000256" key="3">
    <source>
        <dbReference type="ARBA" id="ARBA00022827"/>
    </source>
</evidence>
<evidence type="ECO:0000256" key="4">
    <source>
        <dbReference type="ARBA" id="ARBA00023002"/>
    </source>
</evidence>
<feature type="domain" description="FAD-dependent oxidoreductase 2 FAD-binding" evidence="7">
    <location>
        <begin position="373"/>
        <end position="421"/>
    </location>
</feature>
<reference evidence="8" key="1">
    <citation type="submission" date="2018-08" db="EMBL/GenBank/DDBJ databases">
        <title>Murine metabolic-syndrome-specific gut microbial biobank.</title>
        <authorList>
            <person name="Liu C."/>
        </authorList>
    </citation>
    <scope>NUCLEOTIDE SEQUENCE [LARGE SCALE GENOMIC DNA]</scope>
    <source>
        <strain evidence="8">Z82</strain>
    </source>
</reference>
<dbReference type="SUPFAM" id="SSF51905">
    <property type="entry name" value="FAD/NAD(P)-binding domain"/>
    <property type="match status" value="1"/>
</dbReference>
<dbReference type="AlphaFoldDB" id="A0A7C9KBF2"/>
<dbReference type="InterPro" id="IPR027477">
    <property type="entry name" value="Succ_DH/fumarate_Rdtase_cat_sf"/>
</dbReference>
<proteinExistence type="predicted"/>
<evidence type="ECO:0000256" key="1">
    <source>
        <dbReference type="ARBA" id="ARBA00001974"/>
    </source>
</evidence>
<dbReference type="InterPro" id="IPR006311">
    <property type="entry name" value="TAT_signal"/>
</dbReference>